<keyword evidence="4 10" id="KW-0812">Transmembrane</keyword>
<accession>A0A6J6N197</accession>
<evidence type="ECO:0000256" key="4">
    <source>
        <dbReference type="ARBA" id="ARBA00022692"/>
    </source>
</evidence>
<keyword evidence="5" id="KW-0378">Hydrolase</keyword>
<evidence type="ECO:0000259" key="12">
    <source>
        <dbReference type="Pfam" id="PF17820"/>
    </source>
</evidence>
<dbReference type="InterPro" id="IPR036034">
    <property type="entry name" value="PDZ_sf"/>
</dbReference>
<sequence length="417" mass="45285">MDIFYVISGWLFLILGLAISIGLHEIGHLWPAKKFGVKVTKYMIGFGPTLFSRKRGETEYGIKAIPLGGYIQMVGMIPPSSALRKSKNRWQKLTSFAQPTEEVELSAEDDARSFYRLKPWQKLIVMFGGPFANLLIAVVLALVLFCGYGAYERSTTVNEVVSCVPTDANPNCDAIGLLSPSAIAGIKAGDKITSFNGQQVNNWSDVDPLLAPSVDKVTSIGVLRNGQALTLSITPVMLNMGDTHRPYLGVRLEAIRVQQNPVQAMTQLGTMLTGTAQLIVQLPAQAISAVSEIAPGSPRNVDGAISIVGLGQFSGELASNQDLSMEDKILSELAMLMSLNVALFVFNMIPLVPLDGGHIAGAAYESIKRRVWKLRGKKWERPVDTGQMTPVAYFVAVLLLALTVVLVIRDIVNPLQF</sequence>
<dbReference type="CDD" id="cd06163">
    <property type="entry name" value="S2P-M50_PDZ_RseP-like"/>
    <property type="match status" value="1"/>
</dbReference>
<dbReference type="Pfam" id="PF17820">
    <property type="entry name" value="PDZ_6"/>
    <property type="match status" value="1"/>
</dbReference>
<evidence type="ECO:0000256" key="1">
    <source>
        <dbReference type="ARBA" id="ARBA00001947"/>
    </source>
</evidence>
<dbReference type="AlphaFoldDB" id="A0A6J6N197"/>
<comment type="cofactor">
    <cofactor evidence="1">
        <name>Zn(2+)</name>
        <dbReference type="ChEBI" id="CHEBI:29105"/>
    </cofactor>
</comment>
<dbReference type="InterPro" id="IPR004387">
    <property type="entry name" value="Pept_M50_Zn"/>
</dbReference>
<gene>
    <name evidence="13" type="ORF">UFOPK2373_00177</name>
</gene>
<evidence type="ECO:0000313" key="13">
    <source>
        <dbReference type="EMBL" id="CAB4679932.1"/>
    </source>
</evidence>
<dbReference type="Gene3D" id="2.30.42.10">
    <property type="match status" value="1"/>
</dbReference>
<dbReference type="SUPFAM" id="SSF50156">
    <property type="entry name" value="PDZ domain-like"/>
    <property type="match status" value="1"/>
</dbReference>
<dbReference type="GO" id="GO:0006508">
    <property type="term" value="P:proteolysis"/>
    <property type="evidence" value="ECO:0007669"/>
    <property type="project" value="UniProtKB-KW"/>
</dbReference>
<dbReference type="PANTHER" id="PTHR42837">
    <property type="entry name" value="REGULATOR OF SIGMA-E PROTEASE RSEP"/>
    <property type="match status" value="1"/>
</dbReference>
<organism evidence="13">
    <name type="scientific">freshwater metagenome</name>
    <dbReference type="NCBI Taxonomy" id="449393"/>
    <lineage>
        <taxon>unclassified sequences</taxon>
        <taxon>metagenomes</taxon>
        <taxon>ecological metagenomes</taxon>
    </lineage>
</organism>
<keyword evidence="6" id="KW-0862">Zinc</keyword>
<comment type="subcellular location">
    <subcellularLocation>
        <location evidence="2">Membrane</location>
        <topology evidence="2">Multi-pass membrane protein</topology>
    </subcellularLocation>
</comment>
<dbReference type="InterPro" id="IPR008915">
    <property type="entry name" value="Peptidase_M50"/>
</dbReference>
<dbReference type="GO" id="GO:0016020">
    <property type="term" value="C:membrane"/>
    <property type="evidence" value="ECO:0007669"/>
    <property type="project" value="UniProtKB-SubCell"/>
</dbReference>
<feature type="transmembrane region" description="Helical" evidence="10">
    <location>
        <begin position="329"/>
        <end position="349"/>
    </location>
</feature>
<dbReference type="InterPro" id="IPR041489">
    <property type="entry name" value="PDZ_6"/>
</dbReference>
<dbReference type="EMBL" id="CAEZXL010000016">
    <property type="protein sequence ID" value="CAB4679932.1"/>
    <property type="molecule type" value="Genomic_DNA"/>
</dbReference>
<keyword evidence="3" id="KW-0645">Protease</keyword>
<evidence type="ECO:0000256" key="7">
    <source>
        <dbReference type="ARBA" id="ARBA00022989"/>
    </source>
</evidence>
<evidence type="ECO:0000256" key="2">
    <source>
        <dbReference type="ARBA" id="ARBA00004141"/>
    </source>
</evidence>
<evidence type="ECO:0000256" key="9">
    <source>
        <dbReference type="ARBA" id="ARBA00023136"/>
    </source>
</evidence>
<keyword evidence="8" id="KW-0482">Metalloprotease</keyword>
<protein>
    <submittedName>
        <fullName evidence="13">Unannotated protein</fullName>
    </submittedName>
</protein>
<feature type="domain" description="Peptidase M50" evidence="11">
    <location>
        <begin position="13"/>
        <end position="378"/>
    </location>
</feature>
<evidence type="ECO:0000256" key="6">
    <source>
        <dbReference type="ARBA" id="ARBA00022833"/>
    </source>
</evidence>
<keyword evidence="7 10" id="KW-1133">Transmembrane helix</keyword>
<keyword evidence="9 10" id="KW-0472">Membrane</keyword>
<evidence type="ECO:0000256" key="3">
    <source>
        <dbReference type="ARBA" id="ARBA00022670"/>
    </source>
</evidence>
<evidence type="ECO:0000256" key="5">
    <source>
        <dbReference type="ARBA" id="ARBA00022801"/>
    </source>
</evidence>
<feature type="domain" description="PDZ" evidence="12">
    <location>
        <begin position="179"/>
        <end position="224"/>
    </location>
</feature>
<dbReference type="GO" id="GO:0004222">
    <property type="term" value="F:metalloendopeptidase activity"/>
    <property type="evidence" value="ECO:0007669"/>
    <property type="project" value="InterPro"/>
</dbReference>
<evidence type="ECO:0000259" key="11">
    <source>
        <dbReference type="Pfam" id="PF02163"/>
    </source>
</evidence>
<evidence type="ECO:0000256" key="8">
    <source>
        <dbReference type="ARBA" id="ARBA00023049"/>
    </source>
</evidence>
<feature type="transmembrane region" description="Helical" evidence="10">
    <location>
        <begin position="6"/>
        <end position="24"/>
    </location>
</feature>
<feature type="transmembrane region" description="Helical" evidence="10">
    <location>
        <begin position="391"/>
        <end position="412"/>
    </location>
</feature>
<name>A0A6J6N197_9ZZZZ</name>
<proteinExistence type="predicted"/>
<dbReference type="Pfam" id="PF02163">
    <property type="entry name" value="Peptidase_M50"/>
    <property type="match status" value="1"/>
</dbReference>
<feature type="transmembrane region" description="Helical" evidence="10">
    <location>
        <begin position="123"/>
        <end position="145"/>
    </location>
</feature>
<reference evidence="13" key="1">
    <citation type="submission" date="2020-05" db="EMBL/GenBank/DDBJ databases">
        <authorList>
            <person name="Chiriac C."/>
            <person name="Salcher M."/>
            <person name="Ghai R."/>
            <person name="Kavagutti S V."/>
        </authorList>
    </citation>
    <scope>NUCLEOTIDE SEQUENCE</scope>
</reference>
<dbReference type="PANTHER" id="PTHR42837:SF2">
    <property type="entry name" value="MEMBRANE METALLOPROTEASE ARASP2, CHLOROPLASTIC-RELATED"/>
    <property type="match status" value="1"/>
</dbReference>
<evidence type="ECO:0000256" key="10">
    <source>
        <dbReference type="SAM" id="Phobius"/>
    </source>
</evidence>